<feature type="transmembrane region" description="Helical" evidence="2">
    <location>
        <begin position="40"/>
        <end position="58"/>
    </location>
</feature>
<sequence>MFGWDLTFYQPVWLLLLLLLPLLWWFSFRSLAGLGRTRRLLALGLRTLVLVLFVLALAEIQLNRTSDKMTVIYVLDQSQSIPPARRQAMMEYVAAEVQAHRSRFEDRAGVIVFGADAVIEIPPFNDDIYMIDVESTINLRTDATNLASALKLAQASFPKDSSKRVVIVSDGNENLGDARRAARALAEAGIGVDAAPIFLDRRAEIAVSKVALPADIRQGQTFEARVVIDCFSEPTPDNPKGLAPGKLRLNRYIGREGSEDELIAEIPVVLEPGKNVFSFKPTITRPAPYTYRATFTPDDPTQDITPQNNTATAFTHVQGKGRVLLIEDQDHQGEFDFLVDRLRANNIEVDVQASNQLFTSLAELQFYDSIVLADTPRSSGDDADTVSNFTDEQIDMLVQNTEQMGCGLVMLGGPRSFGAGGWSNTRLEEAMPVDFQIKNAKVQAVGALALMMHASEMAQGNHWQKVTAREAIKALGPMDYCGLIHWSMTGDEWLWGGKVGLVRVGAQKQVMLKRLDQMSPGDMPQFDPAMRMALAAFNRTNASVKHMIIISDGDPSPPAAATIQQYVKSNIQVSTVAVGTHGAAGSTPLQQLAADTGGKYYVVKNPKALPRIYQREARRVARPLIFEPDGGVSPQVVYPHEMLTGIEGPLHRLRGYMMTTVKDSPLVEVSLRADKPDEPANSTLLASWTFGVGRTVAFTSDAGNAWADSWKEQPYYDKLFSQIIRWSMRPVNEQGKFTVSTDAQNGKVQIVVTALNPDDEFLNFLNISGGVVTPQLEQKPVTLRQEASGRYVGEFDADEAGSYFLALNPGGEYGLIRAGVNVPYSSEFTDRNTNIGLLTELADQKPTGGEPGSLIEGSAAPDSGGPATGQNAGLDTMLKVDTFRRTLALAISSRGVWPFMLLIASVAFFGDVLIRRVMIGFEWITPLLTWFRTNVLRQEAPAPPDERIARLRNRKAAIAEQLDQKRAAARFEPDAAQPLPERDVRDALNQPGIGPADRPQPPASGPAVTPGDQEESYTDRLKKAKKKAFGDRNPPPS</sequence>
<dbReference type="PANTHER" id="PTHR37947">
    <property type="entry name" value="BLL2462 PROTEIN"/>
    <property type="match status" value="1"/>
</dbReference>
<dbReference type="SUPFAM" id="SSF53300">
    <property type="entry name" value="vWA-like"/>
    <property type="match status" value="2"/>
</dbReference>
<keyword evidence="2" id="KW-0472">Membrane</keyword>
<proteinExistence type="predicted"/>
<name>A0A518DU93_9BACT</name>
<gene>
    <name evidence="4" type="ORF">Pla8534_32130</name>
</gene>
<dbReference type="RefSeq" id="WP_145054144.1">
    <property type="nucleotide sequence ID" value="NZ_CP036433.1"/>
</dbReference>
<dbReference type="Pfam" id="PF13768">
    <property type="entry name" value="VWA_3"/>
    <property type="match status" value="1"/>
</dbReference>
<dbReference type="EMBL" id="CP036433">
    <property type="protein sequence ID" value="QDU95398.1"/>
    <property type="molecule type" value="Genomic_DNA"/>
</dbReference>
<keyword evidence="2" id="KW-0812">Transmembrane</keyword>
<dbReference type="InterPro" id="IPR029062">
    <property type="entry name" value="Class_I_gatase-like"/>
</dbReference>
<keyword evidence="5" id="KW-1185">Reference proteome</keyword>
<dbReference type="KEGG" id="lcre:Pla8534_32130"/>
<organism evidence="4 5">
    <name type="scientific">Lignipirellula cremea</name>
    <dbReference type="NCBI Taxonomy" id="2528010"/>
    <lineage>
        <taxon>Bacteria</taxon>
        <taxon>Pseudomonadati</taxon>
        <taxon>Planctomycetota</taxon>
        <taxon>Planctomycetia</taxon>
        <taxon>Pirellulales</taxon>
        <taxon>Pirellulaceae</taxon>
        <taxon>Lignipirellula</taxon>
    </lineage>
</organism>
<dbReference type="PROSITE" id="PS50234">
    <property type="entry name" value="VWFA"/>
    <property type="match status" value="2"/>
</dbReference>
<evidence type="ECO:0000313" key="4">
    <source>
        <dbReference type="EMBL" id="QDU95398.1"/>
    </source>
</evidence>
<dbReference type="OrthoDB" id="9781333at2"/>
<dbReference type="Gene3D" id="3.40.50.880">
    <property type="match status" value="2"/>
</dbReference>
<evidence type="ECO:0000256" key="2">
    <source>
        <dbReference type="SAM" id="Phobius"/>
    </source>
</evidence>
<dbReference type="InterPro" id="IPR036465">
    <property type="entry name" value="vWFA_dom_sf"/>
</dbReference>
<feature type="region of interest" description="Disordered" evidence="1">
    <location>
        <begin position="842"/>
        <end position="870"/>
    </location>
</feature>
<accession>A0A518DU93</accession>
<evidence type="ECO:0000313" key="5">
    <source>
        <dbReference type="Proteomes" id="UP000317648"/>
    </source>
</evidence>
<feature type="transmembrane region" description="Helical" evidence="2">
    <location>
        <begin position="12"/>
        <end position="28"/>
    </location>
</feature>
<dbReference type="InterPro" id="IPR002035">
    <property type="entry name" value="VWF_A"/>
</dbReference>
<feature type="domain" description="VWFA" evidence="3">
    <location>
        <begin position="538"/>
        <end position="616"/>
    </location>
</feature>
<dbReference type="Proteomes" id="UP000317648">
    <property type="component" value="Chromosome"/>
</dbReference>
<reference evidence="4 5" key="1">
    <citation type="submission" date="2019-02" db="EMBL/GenBank/DDBJ databases">
        <title>Deep-cultivation of Planctomycetes and their phenomic and genomic characterization uncovers novel biology.</title>
        <authorList>
            <person name="Wiegand S."/>
            <person name="Jogler M."/>
            <person name="Boedeker C."/>
            <person name="Pinto D."/>
            <person name="Vollmers J."/>
            <person name="Rivas-Marin E."/>
            <person name="Kohn T."/>
            <person name="Peeters S.H."/>
            <person name="Heuer A."/>
            <person name="Rast P."/>
            <person name="Oberbeckmann S."/>
            <person name="Bunk B."/>
            <person name="Jeske O."/>
            <person name="Meyerdierks A."/>
            <person name="Storesund J.E."/>
            <person name="Kallscheuer N."/>
            <person name="Luecker S."/>
            <person name="Lage O.M."/>
            <person name="Pohl T."/>
            <person name="Merkel B.J."/>
            <person name="Hornburger P."/>
            <person name="Mueller R.-W."/>
            <person name="Bruemmer F."/>
            <person name="Labrenz M."/>
            <person name="Spormann A.M."/>
            <person name="Op den Camp H."/>
            <person name="Overmann J."/>
            <person name="Amann R."/>
            <person name="Jetten M.S.M."/>
            <person name="Mascher T."/>
            <person name="Medema M.H."/>
            <person name="Devos D.P."/>
            <person name="Kaster A.-K."/>
            <person name="Ovreas L."/>
            <person name="Rohde M."/>
            <person name="Galperin M.Y."/>
            <person name="Jogler C."/>
        </authorList>
    </citation>
    <scope>NUCLEOTIDE SEQUENCE [LARGE SCALE GENOMIC DNA]</scope>
    <source>
        <strain evidence="4 5">Pla85_3_4</strain>
    </source>
</reference>
<keyword evidence="2" id="KW-1133">Transmembrane helix</keyword>
<dbReference type="Pfam" id="PF13519">
    <property type="entry name" value="VWA_2"/>
    <property type="match status" value="1"/>
</dbReference>
<feature type="region of interest" description="Disordered" evidence="1">
    <location>
        <begin position="963"/>
        <end position="1037"/>
    </location>
</feature>
<dbReference type="SMART" id="SM00327">
    <property type="entry name" value="VWA"/>
    <property type="match status" value="2"/>
</dbReference>
<feature type="compositionally biased region" description="Basic and acidic residues" evidence="1">
    <location>
        <begin position="963"/>
        <end position="973"/>
    </location>
</feature>
<protein>
    <submittedName>
        <fullName evidence="4">von Willebrand factor type A domain protein</fullName>
    </submittedName>
</protein>
<dbReference type="Gene3D" id="3.40.50.410">
    <property type="entry name" value="von Willebrand factor, type A domain"/>
    <property type="match status" value="1"/>
</dbReference>
<dbReference type="CDD" id="cd00198">
    <property type="entry name" value="vWFA"/>
    <property type="match status" value="2"/>
</dbReference>
<evidence type="ECO:0000259" key="3">
    <source>
        <dbReference type="PROSITE" id="PS50234"/>
    </source>
</evidence>
<evidence type="ECO:0000256" key="1">
    <source>
        <dbReference type="SAM" id="MobiDB-lite"/>
    </source>
</evidence>
<dbReference type="PANTHER" id="PTHR37947:SF2">
    <property type="entry name" value="VON WILLEBRAND FACTOR TYPE A"/>
    <property type="match status" value="1"/>
</dbReference>
<feature type="domain" description="VWFA" evidence="3">
    <location>
        <begin position="70"/>
        <end position="192"/>
    </location>
</feature>
<dbReference type="SUPFAM" id="SSF52317">
    <property type="entry name" value="Class I glutamine amidotransferase-like"/>
    <property type="match status" value="1"/>
</dbReference>
<dbReference type="AlphaFoldDB" id="A0A518DU93"/>